<keyword evidence="4 9" id="KW-0378">Hydrolase</keyword>
<evidence type="ECO:0000256" key="3">
    <source>
        <dbReference type="ARBA" id="ARBA00022723"/>
    </source>
</evidence>
<evidence type="ECO:0000256" key="4">
    <source>
        <dbReference type="ARBA" id="ARBA00022801"/>
    </source>
</evidence>
<dbReference type="InterPro" id="IPR009045">
    <property type="entry name" value="Zn_M74/Hedgehog-like"/>
</dbReference>
<feature type="binding site" evidence="9">
    <location>
        <position position="142"/>
    </location>
    <ligand>
        <name>Zn(2+)</name>
        <dbReference type="ChEBI" id="CHEBI:29105"/>
        <note>catalytic</note>
    </ligand>
</feature>
<keyword evidence="3 9" id="KW-0479">Metal-binding</keyword>
<dbReference type="Proteomes" id="UP000199513">
    <property type="component" value="Unassembled WGS sequence"/>
</dbReference>
<reference evidence="11" key="1">
    <citation type="submission" date="2016-10" db="EMBL/GenBank/DDBJ databases">
        <authorList>
            <person name="Varghese N."/>
            <person name="Submissions S."/>
        </authorList>
    </citation>
    <scope>NUCLEOTIDE SEQUENCE [LARGE SCALE GENOMIC DNA]</scope>
    <source>
        <strain>GEY</strain>
        <strain evidence="11">DSM 9560</strain>
    </source>
</reference>
<accession>A0A1I2IQZ5</accession>
<evidence type="ECO:0000256" key="6">
    <source>
        <dbReference type="ARBA" id="ARBA00022997"/>
    </source>
</evidence>
<organism evidence="10 11">
    <name type="scientific">Thermoflexibacter ruber</name>
    <dbReference type="NCBI Taxonomy" id="1003"/>
    <lineage>
        <taxon>Bacteria</taxon>
        <taxon>Pseudomonadati</taxon>
        <taxon>Bacteroidota</taxon>
        <taxon>Cytophagia</taxon>
        <taxon>Cytophagales</taxon>
        <taxon>Thermoflexibacteraceae</taxon>
        <taxon>Thermoflexibacter</taxon>
    </lineage>
</organism>
<comment type="cofactor">
    <cofactor evidence="9">
        <name>Zn(2+)</name>
        <dbReference type="ChEBI" id="CHEBI:29105"/>
    </cofactor>
    <text evidence="9">Binds 1 zinc ion per subunit.</text>
</comment>
<keyword evidence="6 9" id="KW-0224">Dipeptidase</keyword>
<sequence>MKPINFIFVLLPITIFISIQALFPITENASPHLSYTKEDSLYYETLHDTAMVELIRYDSDFMLDIKYATKDNFTKQVLYDCPRAFLRKKVAKDLLNAHKEFKKLGYRIKIFDGYRPHSVQFKMWDLTPDKRYVGNPYKGSMHNRGCAVDLTLVDNNGKELDMGTPYDFFGEEAHITYNKLPEQVLSNRRVLKQVLEKNGFRALSTEWWHFSYNRNVYNILNIPIPCQQEVREIK</sequence>
<keyword evidence="7 9" id="KW-0482">Metalloprotease</keyword>
<feature type="binding site" evidence="9">
    <location>
        <position position="209"/>
    </location>
    <ligand>
        <name>Zn(2+)</name>
        <dbReference type="ChEBI" id="CHEBI:29105"/>
        <note>catalytic</note>
    </ligand>
</feature>
<dbReference type="GO" id="GO:0008237">
    <property type="term" value="F:metallopeptidase activity"/>
    <property type="evidence" value="ECO:0007669"/>
    <property type="project" value="UniProtKB-KW"/>
</dbReference>
<dbReference type="EMBL" id="FONY01000035">
    <property type="protein sequence ID" value="SFF44832.1"/>
    <property type="molecule type" value="Genomic_DNA"/>
</dbReference>
<keyword evidence="5 9" id="KW-0862">Zinc</keyword>
<evidence type="ECO:0000256" key="5">
    <source>
        <dbReference type="ARBA" id="ARBA00022833"/>
    </source>
</evidence>
<dbReference type="GO" id="GO:0071555">
    <property type="term" value="P:cell wall organization"/>
    <property type="evidence" value="ECO:0007669"/>
    <property type="project" value="UniProtKB-KW"/>
</dbReference>
<dbReference type="GO" id="GO:0160237">
    <property type="term" value="F:D-Ala-D-Ala dipeptidase activity"/>
    <property type="evidence" value="ECO:0007669"/>
    <property type="project" value="UniProtKB-EC"/>
</dbReference>
<keyword evidence="2 9" id="KW-0645">Protease</keyword>
<dbReference type="AlphaFoldDB" id="A0A1I2IQZ5"/>
<comment type="function">
    <text evidence="9">Catalyzes hydrolysis of the D-alanyl-D-alanine dipeptide.</text>
</comment>
<dbReference type="EC" id="3.4.13.22" evidence="9"/>
<gene>
    <name evidence="10" type="ORF">SAMN04488541_103537</name>
</gene>
<dbReference type="PANTHER" id="PTHR43126">
    <property type="entry name" value="D-ALANYL-D-ALANINE DIPEPTIDASE"/>
    <property type="match status" value="1"/>
</dbReference>
<name>A0A1I2IQZ5_9BACT</name>
<keyword evidence="11" id="KW-1185">Reference proteome</keyword>
<dbReference type="Gene3D" id="3.30.1380.10">
    <property type="match status" value="1"/>
</dbReference>
<feature type="binding site" evidence="9">
    <location>
        <position position="149"/>
    </location>
    <ligand>
        <name>Zn(2+)</name>
        <dbReference type="ChEBI" id="CHEBI:29105"/>
        <note>catalytic</note>
    </ligand>
</feature>
<dbReference type="STRING" id="1003.SAMN04488541_103537"/>
<dbReference type="GO" id="GO:0008270">
    <property type="term" value="F:zinc ion binding"/>
    <property type="evidence" value="ECO:0007669"/>
    <property type="project" value="UniProtKB-UniRule"/>
</dbReference>
<dbReference type="RefSeq" id="WP_221407702.1">
    <property type="nucleotide sequence ID" value="NZ_FONY01000035.1"/>
</dbReference>
<dbReference type="CDD" id="cd14840">
    <property type="entry name" value="D-Ala-D-Ala_dipeptidase_Aad"/>
    <property type="match status" value="1"/>
</dbReference>
<dbReference type="HAMAP" id="MF_01924">
    <property type="entry name" value="A_A_dipeptidase"/>
    <property type="match status" value="1"/>
</dbReference>
<dbReference type="InterPro" id="IPR000755">
    <property type="entry name" value="A_A_dipeptidase"/>
</dbReference>
<dbReference type="GO" id="GO:0006508">
    <property type="term" value="P:proteolysis"/>
    <property type="evidence" value="ECO:0007669"/>
    <property type="project" value="UniProtKB-KW"/>
</dbReference>
<feature type="site" description="Transition state stabilizer" evidence="9">
    <location>
        <position position="115"/>
    </location>
</feature>
<evidence type="ECO:0000256" key="9">
    <source>
        <dbReference type="HAMAP-Rule" id="MF_01924"/>
    </source>
</evidence>
<protein>
    <recommendedName>
        <fullName evidence="9">D-alanyl-D-alanine dipeptidase</fullName>
        <shortName evidence="9">D-Ala-D-Ala dipeptidase</shortName>
        <ecNumber evidence="9">3.4.13.22</ecNumber>
    </recommendedName>
</protein>
<evidence type="ECO:0000256" key="7">
    <source>
        <dbReference type="ARBA" id="ARBA00023049"/>
    </source>
</evidence>
<comment type="catalytic activity">
    <reaction evidence="1 9">
        <text>D-alanyl-D-alanine + H2O = 2 D-alanine</text>
        <dbReference type="Rhea" id="RHEA:20661"/>
        <dbReference type="ChEBI" id="CHEBI:15377"/>
        <dbReference type="ChEBI" id="CHEBI:57416"/>
        <dbReference type="ChEBI" id="CHEBI:57822"/>
        <dbReference type="EC" id="3.4.13.22"/>
    </reaction>
</comment>
<evidence type="ECO:0000256" key="8">
    <source>
        <dbReference type="ARBA" id="ARBA00023316"/>
    </source>
</evidence>
<comment type="similarity">
    <text evidence="9">Belongs to the peptidase M15D family.</text>
</comment>
<proteinExistence type="inferred from homology"/>
<dbReference type="Pfam" id="PF01427">
    <property type="entry name" value="Peptidase_M15"/>
    <property type="match status" value="1"/>
</dbReference>
<keyword evidence="8" id="KW-0961">Cell wall biogenesis/degradation</keyword>
<dbReference type="SUPFAM" id="SSF55166">
    <property type="entry name" value="Hedgehog/DD-peptidase"/>
    <property type="match status" value="1"/>
</dbReference>
<evidence type="ECO:0000256" key="1">
    <source>
        <dbReference type="ARBA" id="ARBA00001362"/>
    </source>
</evidence>
<evidence type="ECO:0000256" key="2">
    <source>
        <dbReference type="ARBA" id="ARBA00022670"/>
    </source>
</evidence>
<evidence type="ECO:0000313" key="11">
    <source>
        <dbReference type="Proteomes" id="UP000199513"/>
    </source>
</evidence>
<feature type="active site" description="Proton donor/acceptor" evidence="9">
    <location>
        <position position="206"/>
    </location>
</feature>
<evidence type="ECO:0000313" key="10">
    <source>
        <dbReference type="EMBL" id="SFF44832.1"/>
    </source>
</evidence>